<dbReference type="EMBL" id="BAABME010000802">
    <property type="protein sequence ID" value="GAA0145571.1"/>
    <property type="molecule type" value="Genomic_DNA"/>
</dbReference>
<feature type="compositionally biased region" description="Basic and acidic residues" evidence="2">
    <location>
        <begin position="400"/>
        <end position="409"/>
    </location>
</feature>
<comment type="caution">
    <text evidence="4">The sequence shown here is derived from an EMBL/GenBank/DDBJ whole genome shotgun (WGS) entry which is preliminary data.</text>
</comment>
<feature type="domain" description="CCHC-type" evidence="3">
    <location>
        <begin position="222"/>
        <end position="236"/>
    </location>
</feature>
<name>A0AAV3P3G0_LITER</name>
<dbReference type="Proteomes" id="UP001454036">
    <property type="component" value="Unassembled WGS sequence"/>
</dbReference>
<protein>
    <recommendedName>
        <fullName evidence="3">CCHC-type domain-containing protein</fullName>
    </recommendedName>
</protein>
<dbReference type="PANTHER" id="PTHR31286">
    <property type="entry name" value="GLYCINE-RICH CELL WALL STRUCTURAL PROTEIN 1.8-LIKE"/>
    <property type="match status" value="1"/>
</dbReference>
<dbReference type="GO" id="GO:0008270">
    <property type="term" value="F:zinc ion binding"/>
    <property type="evidence" value="ECO:0007669"/>
    <property type="project" value="UniProtKB-KW"/>
</dbReference>
<accession>A0AAV3P3G0</accession>
<feature type="compositionally biased region" description="Polar residues" evidence="2">
    <location>
        <begin position="410"/>
        <end position="421"/>
    </location>
</feature>
<evidence type="ECO:0000313" key="5">
    <source>
        <dbReference type="Proteomes" id="UP001454036"/>
    </source>
</evidence>
<dbReference type="PROSITE" id="PS50158">
    <property type="entry name" value="ZF_CCHC"/>
    <property type="match status" value="1"/>
</dbReference>
<keyword evidence="5" id="KW-1185">Reference proteome</keyword>
<feature type="compositionally biased region" description="Basic residues" evidence="2">
    <location>
        <begin position="317"/>
        <end position="327"/>
    </location>
</feature>
<feature type="region of interest" description="Disordered" evidence="2">
    <location>
        <begin position="389"/>
        <end position="450"/>
    </location>
</feature>
<sequence length="450" mass="49759">MRTPPPPLARIKPTPNDVLTTFFTHPLHENSTTNNCNQATPLITISDSTLSRIRAPWKLSLITKCYGKRLGFQYLSLKVKQLWPTKGTISIIDLGDDFFITRFSLEEDYLKALHGGPWFINGFFLATRLWEPNFNPHSTTTKSGAVWLRLPSLPVEYYDIEILKDVGSQVGTLLCIDTRTVNNERGRFARICVQIDLDKPIIPSIIIGNHSQNILYENVHLCFECGLLGHDSLNCPTKIPNIPSTVIANNVIKASPHIIDTQPEVNEEKNTPFGDRMVVKHKKRQTVKKPPAQLGNRGVNQTSFSSTSSKGILGGRVQKRSTLRPPRHSTLATKPLSWQEKRVESFPENAHKSNLNTKKSSNPSIPYDTTARPVNTLSPKQICVANCASTSDNHTPNHGKQSEGTKDLSSKISIPTGQASQTLSPPLNNTPTPPPTNSPLLAPTIPNTGP</sequence>
<reference evidence="4 5" key="1">
    <citation type="submission" date="2024-01" db="EMBL/GenBank/DDBJ databases">
        <title>The complete chloroplast genome sequence of Lithospermum erythrorhizon: insights into the phylogenetic relationship among Boraginaceae species and the maternal lineages of purple gromwells.</title>
        <authorList>
            <person name="Okada T."/>
            <person name="Watanabe K."/>
        </authorList>
    </citation>
    <scope>NUCLEOTIDE SEQUENCE [LARGE SCALE GENOMIC DNA]</scope>
</reference>
<evidence type="ECO:0000256" key="1">
    <source>
        <dbReference type="PROSITE-ProRule" id="PRU00047"/>
    </source>
</evidence>
<feature type="compositionally biased region" description="Polar residues" evidence="2">
    <location>
        <begin position="352"/>
        <end position="364"/>
    </location>
</feature>
<proteinExistence type="predicted"/>
<feature type="compositionally biased region" description="Polar residues" evidence="2">
    <location>
        <begin position="298"/>
        <end position="310"/>
    </location>
</feature>
<dbReference type="InterPro" id="IPR001878">
    <property type="entry name" value="Znf_CCHC"/>
</dbReference>
<evidence type="ECO:0000259" key="3">
    <source>
        <dbReference type="PROSITE" id="PS50158"/>
    </source>
</evidence>
<keyword evidence="1" id="KW-0479">Metal-binding</keyword>
<keyword evidence="1" id="KW-0862">Zinc</keyword>
<dbReference type="AlphaFoldDB" id="A0AAV3P3G0"/>
<keyword evidence="1" id="KW-0863">Zinc-finger</keyword>
<feature type="compositionally biased region" description="Basic and acidic residues" evidence="2">
    <location>
        <begin position="339"/>
        <end position="351"/>
    </location>
</feature>
<dbReference type="PANTHER" id="PTHR31286:SF99">
    <property type="entry name" value="DUF4283 DOMAIN-CONTAINING PROTEIN"/>
    <property type="match status" value="1"/>
</dbReference>
<evidence type="ECO:0000256" key="2">
    <source>
        <dbReference type="SAM" id="MobiDB-lite"/>
    </source>
</evidence>
<dbReference type="InterPro" id="IPR040256">
    <property type="entry name" value="At4g02000-like"/>
</dbReference>
<dbReference type="GO" id="GO:0003676">
    <property type="term" value="F:nucleic acid binding"/>
    <property type="evidence" value="ECO:0007669"/>
    <property type="project" value="InterPro"/>
</dbReference>
<gene>
    <name evidence="4" type="ORF">LIER_05740</name>
</gene>
<dbReference type="Pfam" id="PF14111">
    <property type="entry name" value="DUF4283"/>
    <property type="match status" value="1"/>
</dbReference>
<evidence type="ECO:0000313" key="4">
    <source>
        <dbReference type="EMBL" id="GAA0145571.1"/>
    </source>
</evidence>
<feature type="region of interest" description="Disordered" evidence="2">
    <location>
        <begin position="279"/>
        <end position="373"/>
    </location>
</feature>
<feature type="compositionally biased region" description="Polar residues" evidence="2">
    <location>
        <begin position="389"/>
        <end position="399"/>
    </location>
</feature>
<organism evidence="4 5">
    <name type="scientific">Lithospermum erythrorhizon</name>
    <name type="common">Purple gromwell</name>
    <name type="synonym">Lithospermum officinale var. erythrorhizon</name>
    <dbReference type="NCBI Taxonomy" id="34254"/>
    <lineage>
        <taxon>Eukaryota</taxon>
        <taxon>Viridiplantae</taxon>
        <taxon>Streptophyta</taxon>
        <taxon>Embryophyta</taxon>
        <taxon>Tracheophyta</taxon>
        <taxon>Spermatophyta</taxon>
        <taxon>Magnoliopsida</taxon>
        <taxon>eudicotyledons</taxon>
        <taxon>Gunneridae</taxon>
        <taxon>Pentapetalae</taxon>
        <taxon>asterids</taxon>
        <taxon>lamiids</taxon>
        <taxon>Boraginales</taxon>
        <taxon>Boraginaceae</taxon>
        <taxon>Boraginoideae</taxon>
        <taxon>Lithospermeae</taxon>
        <taxon>Lithospermum</taxon>
    </lineage>
</organism>
<dbReference type="InterPro" id="IPR025558">
    <property type="entry name" value="DUF4283"/>
</dbReference>